<keyword evidence="7" id="KW-0547">Nucleotide-binding</keyword>
<dbReference type="PRINTS" id="PR00344">
    <property type="entry name" value="BCTRLSENSOR"/>
</dbReference>
<dbReference type="Pfam" id="PF00512">
    <property type="entry name" value="HisKA"/>
    <property type="match status" value="1"/>
</dbReference>
<dbReference type="SUPFAM" id="SSF55874">
    <property type="entry name" value="ATPase domain of HSP90 chaperone/DNA topoisomerase II/histidine kinase"/>
    <property type="match status" value="1"/>
</dbReference>
<dbReference type="InterPro" id="IPR036097">
    <property type="entry name" value="HisK_dim/P_sf"/>
</dbReference>
<dbReference type="PROSITE" id="PS50109">
    <property type="entry name" value="HIS_KIN"/>
    <property type="match status" value="1"/>
</dbReference>
<evidence type="ECO:0000256" key="9">
    <source>
        <dbReference type="ARBA" id="ARBA00022840"/>
    </source>
</evidence>
<keyword evidence="10 13" id="KW-1133">Transmembrane helix</keyword>
<evidence type="ECO:0000313" key="18">
    <source>
        <dbReference type="Proteomes" id="UP000521017"/>
    </source>
</evidence>
<dbReference type="InterPro" id="IPR005467">
    <property type="entry name" value="His_kinase_dom"/>
</dbReference>
<evidence type="ECO:0000259" key="14">
    <source>
        <dbReference type="PROSITE" id="PS50109"/>
    </source>
</evidence>
<dbReference type="SUPFAM" id="SSF47384">
    <property type="entry name" value="Homodimeric domain of signal transducing histidine kinase"/>
    <property type="match status" value="1"/>
</dbReference>
<evidence type="ECO:0000256" key="2">
    <source>
        <dbReference type="ARBA" id="ARBA00004141"/>
    </source>
</evidence>
<dbReference type="InterPro" id="IPR003594">
    <property type="entry name" value="HATPase_dom"/>
</dbReference>
<dbReference type="PROSITE" id="PS50113">
    <property type="entry name" value="PAC"/>
    <property type="match status" value="1"/>
</dbReference>
<dbReference type="EMBL" id="JACHCC010000007">
    <property type="protein sequence ID" value="MBB6500741.1"/>
    <property type="molecule type" value="Genomic_DNA"/>
</dbReference>
<dbReference type="EC" id="2.7.13.3" evidence="3"/>
<evidence type="ECO:0000256" key="4">
    <source>
        <dbReference type="ARBA" id="ARBA00022553"/>
    </source>
</evidence>
<dbReference type="Proteomes" id="UP000521017">
    <property type="component" value="Unassembled WGS sequence"/>
</dbReference>
<keyword evidence="8" id="KW-0418">Kinase</keyword>
<keyword evidence="5" id="KW-0808">Transferase</keyword>
<keyword evidence="11" id="KW-0902">Two-component regulatory system</keyword>
<feature type="transmembrane region" description="Helical" evidence="13">
    <location>
        <begin position="12"/>
        <end position="30"/>
    </location>
</feature>
<dbReference type="Pfam" id="PF08447">
    <property type="entry name" value="PAS_3"/>
    <property type="match status" value="1"/>
</dbReference>
<accession>A0A7X0J6U8</accession>
<dbReference type="NCBIfam" id="TIGR00229">
    <property type="entry name" value="sensory_box"/>
    <property type="match status" value="1"/>
</dbReference>
<keyword evidence="9" id="KW-0067">ATP-binding</keyword>
<dbReference type="InterPro" id="IPR000700">
    <property type="entry name" value="PAS-assoc_C"/>
</dbReference>
<evidence type="ECO:0000256" key="5">
    <source>
        <dbReference type="ARBA" id="ARBA00022679"/>
    </source>
</evidence>
<feature type="domain" description="PAS" evidence="15">
    <location>
        <begin position="75"/>
        <end position="137"/>
    </location>
</feature>
<feature type="transmembrane region" description="Helical" evidence="13">
    <location>
        <begin position="36"/>
        <end position="56"/>
    </location>
</feature>
<evidence type="ECO:0000259" key="15">
    <source>
        <dbReference type="PROSITE" id="PS50112"/>
    </source>
</evidence>
<evidence type="ECO:0000256" key="10">
    <source>
        <dbReference type="ARBA" id="ARBA00022989"/>
    </source>
</evidence>
<dbReference type="InterPro" id="IPR035965">
    <property type="entry name" value="PAS-like_dom_sf"/>
</dbReference>
<evidence type="ECO:0000256" key="7">
    <source>
        <dbReference type="ARBA" id="ARBA00022741"/>
    </source>
</evidence>
<dbReference type="FunFam" id="3.30.565.10:FF:000006">
    <property type="entry name" value="Sensor histidine kinase WalK"/>
    <property type="match status" value="1"/>
</dbReference>
<keyword evidence="12 13" id="KW-0472">Membrane</keyword>
<evidence type="ECO:0000256" key="13">
    <source>
        <dbReference type="SAM" id="Phobius"/>
    </source>
</evidence>
<evidence type="ECO:0000256" key="11">
    <source>
        <dbReference type="ARBA" id="ARBA00023012"/>
    </source>
</evidence>
<dbReference type="CDD" id="cd00130">
    <property type="entry name" value="PAS"/>
    <property type="match status" value="1"/>
</dbReference>
<dbReference type="InterPro" id="IPR004358">
    <property type="entry name" value="Sig_transdc_His_kin-like_C"/>
</dbReference>
<dbReference type="SMART" id="SM00387">
    <property type="entry name" value="HATPase_c"/>
    <property type="match status" value="1"/>
</dbReference>
<dbReference type="GO" id="GO:0007234">
    <property type="term" value="P:osmosensory signaling via phosphorelay pathway"/>
    <property type="evidence" value="ECO:0007669"/>
    <property type="project" value="TreeGrafter"/>
</dbReference>
<dbReference type="InterPro" id="IPR000014">
    <property type="entry name" value="PAS"/>
</dbReference>
<dbReference type="PROSITE" id="PS50112">
    <property type="entry name" value="PAS"/>
    <property type="match status" value="1"/>
</dbReference>
<dbReference type="Gene3D" id="3.30.565.10">
    <property type="entry name" value="Histidine kinase-like ATPase, C-terminal domain"/>
    <property type="match status" value="1"/>
</dbReference>
<evidence type="ECO:0000256" key="6">
    <source>
        <dbReference type="ARBA" id="ARBA00022692"/>
    </source>
</evidence>
<dbReference type="GO" id="GO:0016020">
    <property type="term" value="C:membrane"/>
    <property type="evidence" value="ECO:0007669"/>
    <property type="project" value="UniProtKB-SubCell"/>
</dbReference>
<dbReference type="Gene3D" id="1.10.287.130">
    <property type="match status" value="1"/>
</dbReference>
<feature type="domain" description="Histidine kinase" evidence="14">
    <location>
        <begin position="210"/>
        <end position="423"/>
    </location>
</feature>
<dbReference type="GO" id="GO:0000155">
    <property type="term" value="F:phosphorelay sensor kinase activity"/>
    <property type="evidence" value="ECO:0007669"/>
    <property type="project" value="InterPro"/>
</dbReference>
<dbReference type="InterPro" id="IPR003661">
    <property type="entry name" value="HisK_dim/P_dom"/>
</dbReference>
<dbReference type="CDD" id="cd00082">
    <property type="entry name" value="HisKA"/>
    <property type="match status" value="1"/>
</dbReference>
<evidence type="ECO:0000256" key="8">
    <source>
        <dbReference type="ARBA" id="ARBA00022777"/>
    </source>
</evidence>
<dbReference type="InterPro" id="IPR036890">
    <property type="entry name" value="HATPase_C_sf"/>
</dbReference>
<dbReference type="Gene3D" id="3.30.450.20">
    <property type="entry name" value="PAS domain"/>
    <property type="match status" value="1"/>
</dbReference>
<evidence type="ECO:0000256" key="1">
    <source>
        <dbReference type="ARBA" id="ARBA00000085"/>
    </source>
</evidence>
<dbReference type="SMART" id="SM00388">
    <property type="entry name" value="HisKA"/>
    <property type="match status" value="1"/>
</dbReference>
<dbReference type="SMART" id="SM00086">
    <property type="entry name" value="PAC"/>
    <property type="match status" value="1"/>
</dbReference>
<evidence type="ECO:0000313" key="17">
    <source>
        <dbReference type="EMBL" id="MBB6500741.1"/>
    </source>
</evidence>
<comment type="caution">
    <text evidence="17">The sequence shown here is derived from an EMBL/GenBank/DDBJ whole genome shotgun (WGS) entry which is preliminary data.</text>
</comment>
<dbReference type="RefSeq" id="WP_184625830.1">
    <property type="nucleotide sequence ID" value="NZ_JACHCC010000007.1"/>
</dbReference>
<dbReference type="AlphaFoldDB" id="A0A7X0J6U8"/>
<keyword evidence="6 13" id="KW-0812">Transmembrane</keyword>
<dbReference type="InterPro" id="IPR050351">
    <property type="entry name" value="BphY/WalK/GraS-like"/>
</dbReference>
<dbReference type="InterPro" id="IPR001610">
    <property type="entry name" value="PAC"/>
</dbReference>
<dbReference type="PANTHER" id="PTHR42878">
    <property type="entry name" value="TWO-COMPONENT HISTIDINE KINASE"/>
    <property type="match status" value="1"/>
</dbReference>
<keyword evidence="4" id="KW-0597">Phosphoprotein</keyword>
<dbReference type="SUPFAM" id="SSF55785">
    <property type="entry name" value="PYP-like sensor domain (PAS domain)"/>
    <property type="match status" value="1"/>
</dbReference>
<evidence type="ECO:0000259" key="16">
    <source>
        <dbReference type="PROSITE" id="PS50113"/>
    </source>
</evidence>
<evidence type="ECO:0000256" key="12">
    <source>
        <dbReference type="ARBA" id="ARBA00023136"/>
    </source>
</evidence>
<proteinExistence type="predicted"/>
<gene>
    <name evidence="17" type="ORF">HDF25_002900</name>
</gene>
<dbReference type="GO" id="GO:0000156">
    <property type="term" value="F:phosphorelay response regulator activity"/>
    <property type="evidence" value="ECO:0007669"/>
    <property type="project" value="TreeGrafter"/>
</dbReference>
<comment type="subcellular location">
    <subcellularLocation>
        <location evidence="2">Membrane</location>
        <topology evidence="2">Multi-pass membrane protein</topology>
    </subcellularLocation>
</comment>
<dbReference type="InterPro" id="IPR013655">
    <property type="entry name" value="PAS_fold_3"/>
</dbReference>
<dbReference type="Pfam" id="PF02518">
    <property type="entry name" value="HATPase_c"/>
    <property type="match status" value="1"/>
</dbReference>
<reference evidence="17 18" key="1">
    <citation type="submission" date="2020-08" db="EMBL/GenBank/DDBJ databases">
        <title>Genomic Encyclopedia of Type Strains, Phase IV (KMG-V): Genome sequencing to study the core and pangenomes of soil and plant-associated prokaryotes.</title>
        <authorList>
            <person name="Whitman W."/>
        </authorList>
    </citation>
    <scope>NUCLEOTIDE SEQUENCE [LARGE SCALE GENOMIC DNA]</scope>
    <source>
        <strain evidence="17 18">M2T3</strain>
    </source>
</reference>
<feature type="domain" description="PAC" evidence="16">
    <location>
        <begin position="148"/>
        <end position="199"/>
    </location>
</feature>
<comment type="catalytic activity">
    <reaction evidence="1">
        <text>ATP + protein L-histidine = ADP + protein N-phospho-L-histidine.</text>
        <dbReference type="EC" id="2.7.13.3"/>
    </reaction>
</comment>
<evidence type="ECO:0000256" key="3">
    <source>
        <dbReference type="ARBA" id="ARBA00012438"/>
    </source>
</evidence>
<protein>
    <recommendedName>
        <fullName evidence="3">histidine kinase</fullName>
        <ecNumber evidence="3">2.7.13.3</ecNumber>
    </recommendedName>
</protein>
<organism evidence="17 18">
    <name type="scientific">Pedobacter cryoconitis</name>
    <dbReference type="NCBI Taxonomy" id="188932"/>
    <lineage>
        <taxon>Bacteria</taxon>
        <taxon>Pseudomonadati</taxon>
        <taxon>Bacteroidota</taxon>
        <taxon>Sphingobacteriia</taxon>
        <taxon>Sphingobacteriales</taxon>
        <taxon>Sphingobacteriaceae</taxon>
        <taxon>Pedobacter</taxon>
    </lineage>
</organism>
<name>A0A7X0J6U8_9SPHI</name>
<sequence length="562" mass="64572">MKLLTTHPTAKRNLFVFFLILLLLILSGIFNLLQPLIVLPLCFFLVFMALLVLFFFEEKKLVVPVADSRISTEVNENGFKLIADQIPFMVWRSDADGKCIYVNKKWIEFTGLSYEESLGFGFVKSMAIPENQRRRQEWWKMIKDHQPYELKFQLKDKTGELRWVLAQANAYYIGTGFMGYIGSIIDITQQENSTIAIQELSDRKDEFLSIASHELKTPLTSIKALFQLIERNISPDHLVFRFLGRANNNILKLETLINDLLDVSKINAGKLSYDYSEFAFHEMLNEAILNMQHIAPDYQLVLQKSDPVLFMGDKFRLEQVIFNFLSNAIKYSPERKEIIINSEVLNGNIIVSVQDFGIGIKKENLTKIFNRYYRVDNTIMKFEGLGLGLFISSEIIKRHHGSFWIESELGEGATFYFILPLTNQHKHAQVLTDEFSYYEDETIKIQISAEEDRMDVNWTGYQNFKSVQDGCLIMLDLVKKNPCTKILNDNSEVRGNWSEASDWVSAECLPALAAAGITHVAWIYSPSIFSQLAAEKSVDLSDHITIRFFNDKVSAAAWLDSI</sequence>
<dbReference type="GO" id="GO:0005524">
    <property type="term" value="F:ATP binding"/>
    <property type="evidence" value="ECO:0007669"/>
    <property type="project" value="UniProtKB-KW"/>
</dbReference>
<dbReference type="PANTHER" id="PTHR42878:SF7">
    <property type="entry name" value="SENSOR HISTIDINE KINASE GLRK"/>
    <property type="match status" value="1"/>
</dbReference>
<dbReference type="GO" id="GO:0030295">
    <property type="term" value="F:protein kinase activator activity"/>
    <property type="evidence" value="ECO:0007669"/>
    <property type="project" value="TreeGrafter"/>
</dbReference>